<keyword evidence="3" id="KW-1185">Reference proteome</keyword>
<keyword evidence="1" id="KW-0479">Metal-binding</keyword>
<feature type="binding site" evidence="1">
    <location>
        <position position="304"/>
    </location>
    <ligand>
        <name>Zn(2+)</name>
        <dbReference type="ChEBI" id="CHEBI:29105"/>
    </ligand>
</feature>
<dbReference type="GO" id="GO:0005886">
    <property type="term" value="C:plasma membrane"/>
    <property type="evidence" value="ECO:0007669"/>
    <property type="project" value="TreeGrafter"/>
</dbReference>
<keyword evidence="1" id="KW-0862">Zinc</keyword>
<dbReference type="GO" id="GO:0046872">
    <property type="term" value="F:metal ion binding"/>
    <property type="evidence" value="ECO:0007669"/>
    <property type="project" value="UniProtKB-KW"/>
</dbReference>
<keyword evidence="2" id="KW-0675">Receptor</keyword>
<dbReference type="SMART" id="SM01260">
    <property type="entry name" value="LANC_like"/>
    <property type="match status" value="1"/>
</dbReference>
<protein>
    <submittedName>
        <fullName evidence="2">Abscisic acid ABA receptor</fullName>
    </submittedName>
</protein>
<dbReference type="EMBL" id="MU842990">
    <property type="protein sequence ID" value="KAK2023688.1"/>
    <property type="molecule type" value="Genomic_DNA"/>
</dbReference>
<dbReference type="InterPro" id="IPR007822">
    <property type="entry name" value="LANC-like"/>
</dbReference>
<accession>A0AAD9H7M9</accession>
<dbReference type="PRINTS" id="PR01950">
    <property type="entry name" value="LANCSUPER"/>
</dbReference>
<dbReference type="Pfam" id="PF05147">
    <property type="entry name" value="LANC_like"/>
    <property type="match status" value="1"/>
</dbReference>
<evidence type="ECO:0000313" key="3">
    <source>
        <dbReference type="Proteomes" id="UP001232148"/>
    </source>
</evidence>
<dbReference type="GO" id="GO:0031179">
    <property type="term" value="P:peptide modification"/>
    <property type="evidence" value="ECO:0007669"/>
    <property type="project" value="InterPro"/>
</dbReference>
<sequence>MPQLTPAQPRFIQSPSLPEDYLSFAEHPETLVQEALGRILVETPPRELYTSDECRGLFRGPTALAYLLLRIHVVYPAMRIHGQSLQHWAASYITTRRIGGNSAPCGLACESAGYFAVKAIMDETETPKFSEELERLAEEDDHPYELLFGFAGLLYMIRAVEFWRPETASLLATAKVRIIERILGAGPGWTWRGKRYIGAVHGDIGILTQLLLTDPTLASNPMIRNALQKLLSLQHQSGNWPTEDTDDGYHELVQFCHGAPGFVSSLLQIGELFPDMRGQIENAVALGRRCIWQQGLLRKEPCLCHGILGNALGLSGTERSHFLAWSLPSKVAEERQKDESIFSPEDGRRMSIWFNYWPSAAWTWTVCAADNTPGAILYSDV</sequence>
<dbReference type="GO" id="GO:0005975">
    <property type="term" value="P:carbohydrate metabolic process"/>
    <property type="evidence" value="ECO:0007669"/>
    <property type="project" value="InterPro"/>
</dbReference>
<dbReference type="Proteomes" id="UP001232148">
    <property type="component" value="Unassembled WGS sequence"/>
</dbReference>
<dbReference type="InterPro" id="IPR012341">
    <property type="entry name" value="6hp_glycosidase-like_sf"/>
</dbReference>
<dbReference type="PANTHER" id="PTHR12736">
    <property type="entry name" value="LANC-LIKE PROTEIN"/>
    <property type="match status" value="1"/>
</dbReference>
<dbReference type="AlphaFoldDB" id="A0AAD9H7M9"/>
<name>A0AAD9H7M9_9PEZI</name>
<dbReference type="SUPFAM" id="SSF158745">
    <property type="entry name" value="LanC-like"/>
    <property type="match status" value="1"/>
</dbReference>
<gene>
    <name evidence="2" type="ORF">LX32DRAFT_676438</name>
</gene>
<organism evidence="2 3">
    <name type="scientific">Colletotrichum zoysiae</name>
    <dbReference type="NCBI Taxonomy" id="1216348"/>
    <lineage>
        <taxon>Eukaryota</taxon>
        <taxon>Fungi</taxon>
        <taxon>Dikarya</taxon>
        <taxon>Ascomycota</taxon>
        <taxon>Pezizomycotina</taxon>
        <taxon>Sordariomycetes</taxon>
        <taxon>Hypocreomycetidae</taxon>
        <taxon>Glomerellales</taxon>
        <taxon>Glomerellaceae</taxon>
        <taxon>Colletotrichum</taxon>
        <taxon>Colletotrichum graminicola species complex</taxon>
    </lineage>
</organism>
<reference evidence="2" key="1">
    <citation type="submission" date="2021-06" db="EMBL/GenBank/DDBJ databases">
        <title>Comparative genomics, transcriptomics and evolutionary studies reveal genomic signatures of adaptation to plant cell wall in hemibiotrophic fungi.</title>
        <authorList>
            <consortium name="DOE Joint Genome Institute"/>
            <person name="Baroncelli R."/>
            <person name="Diaz J.F."/>
            <person name="Benocci T."/>
            <person name="Peng M."/>
            <person name="Battaglia E."/>
            <person name="Haridas S."/>
            <person name="Andreopoulos W."/>
            <person name="Labutti K."/>
            <person name="Pangilinan J."/>
            <person name="Floch G.L."/>
            <person name="Makela M.R."/>
            <person name="Henrissat B."/>
            <person name="Grigoriev I.V."/>
            <person name="Crouch J.A."/>
            <person name="De Vries R.P."/>
            <person name="Sukno S.A."/>
            <person name="Thon M.R."/>
        </authorList>
    </citation>
    <scope>NUCLEOTIDE SEQUENCE</scope>
    <source>
        <strain evidence="2">MAFF235873</strain>
    </source>
</reference>
<feature type="binding site" evidence="1">
    <location>
        <position position="256"/>
    </location>
    <ligand>
        <name>Zn(2+)</name>
        <dbReference type="ChEBI" id="CHEBI:29105"/>
    </ligand>
</feature>
<comment type="caution">
    <text evidence="2">The sequence shown here is derived from an EMBL/GenBank/DDBJ whole genome shotgun (WGS) entry which is preliminary data.</text>
</comment>
<dbReference type="PANTHER" id="PTHR12736:SF7">
    <property type="entry name" value="LANC-LIKE PROTEIN 3"/>
    <property type="match status" value="1"/>
</dbReference>
<evidence type="ECO:0000256" key="1">
    <source>
        <dbReference type="PIRSR" id="PIRSR607822-1"/>
    </source>
</evidence>
<dbReference type="CDD" id="cd04794">
    <property type="entry name" value="euk_LANCL"/>
    <property type="match status" value="1"/>
</dbReference>
<proteinExistence type="predicted"/>
<dbReference type="Gene3D" id="1.50.10.10">
    <property type="match status" value="1"/>
</dbReference>
<feature type="binding site" evidence="1">
    <location>
        <position position="305"/>
    </location>
    <ligand>
        <name>Zn(2+)</name>
        <dbReference type="ChEBI" id="CHEBI:29105"/>
    </ligand>
</feature>
<evidence type="ECO:0000313" key="2">
    <source>
        <dbReference type="EMBL" id="KAK2023688.1"/>
    </source>
</evidence>